<feature type="compositionally biased region" description="Low complexity" evidence="1">
    <location>
        <begin position="14"/>
        <end position="33"/>
    </location>
</feature>
<dbReference type="Proteomes" id="UP000070121">
    <property type="component" value="Unassembled WGS sequence"/>
</dbReference>
<name>A0A135UAT2_9PEZI</name>
<feature type="region of interest" description="Disordered" evidence="1">
    <location>
        <begin position="325"/>
        <end position="387"/>
    </location>
</feature>
<keyword evidence="4" id="KW-1185">Reference proteome</keyword>
<keyword evidence="2" id="KW-1133">Transmembrane helix</keyword>
<sequence>MSLPKLRKLTLLFPQPSKRPAPAASSLPSNAPAARPPPRMLSPDPAARAEPAPLANALVTVPPQRTLSHPARPAPADLVPQMPAHVIRQPLPRMTGQSMRSTSLPASSYLHPAKLRVALGSAFEGLRDWLYGTTATGPTVEDKALMVYDGTVALERTWIPDSDVREELISLFVLLFYIVFRAVLIVLLCVSLWRFYWQFFSEYDFSPRRIGRWFRDVWSRFRLWPGDVWSRSRGWLGDVRGRFRCWLGDVRSRFRRWRTAKQELWTWRLKFWMYWANPIRIWEIPVIFSAFYMANYFGKGFPKVLDLFVSEPRVLEPVSTVEPGELKPEELERVEQSEKVEKPEEVEEPKKVEKPGQVEELPARAPNQPQNGGDGNRRNKAKKKKNKNKGKWLLKYSMLDLMLMMTKMNANLDLGAIVEDGVASYDENMSRSLFGLRQFWCAASTYTLTMKTHAALSKRPQTIGWQTGSTAQCLRVKTQQNENMGLGNKTQEADSFDQPGTISRQIEEK</sequence>
<comment type="caution">
    <text evidence="3">The sequence shown here is derived from an EMBL/GenBank/DDBJ whole genome shotgun (WGS) entry which is preliminary data.</text>
</comment>
<feature type="compositionally biased region" description="Polar residues" evidence="1">
    <location>
        <begin position="498"/>
        <end position="509"/>
    </location>
</feature>
<feature type="transmembrane region" description="Helical" evidence="2">
    <location>
        <begin position="168"/>
        <end position="196"/>
    </location>
</feature>
<proteinExistence type="predicted"/>
<evidence type="ECO:0000313" key="3">
    <source>
        <dbReference type="EMBL" id="KXH57504.1"/>
    </source>
</evidence>
<protein>
    <submittedName>
        <fullName evidence="3">Uncharacterized protein</fullName>
    </submittedName>
</protein>
<keyword evidence="2" id="KW-0472">Membrane</keyword>
<keyword evidence="2" id="KW-0812">Transmembrane</keyword>
<dbReference type="EMBL" id="JFFI01001615">
    <property type="protein sequence ID" value="KXH57504.1"/>
    <property type="molecule type" value="Genomic_DNA"/>
</dbReference>
<organism evidence="3 4">
    <name type="scientific">Colletotrichum salicis</name>
    <dbReference type="NCBI Taxonomy" id="1209931"/>
    <lineage>
        <taxon>Eukaryota</taxon>
        <taxon>Fungi</taxon>
        <taxon>Dikarya</taxon>
        <taxon>Ascomycota</taxon>
        <taxon>Pezizomycotina</taxon>
        <taxon>Sordariomycetes</taxon>
        <taxon>Hypocreomycetidae</taxon>
        <taxon>Glomerellales</taxon>
        <taxon>Glomerellaceae</taxon>
        <taxon>Colletotrichum</taxon>
        <taxon>Colletotrichum acutatum species complex</taxon>
    </lineage>
</organism>
<evidence type="ECO:0000256" key="2">
    <source>
        <dbReference type="SAM" id="Phobius"/>
    </source>
</evidence>
<evidence type="ECO:0000256" key="1">
    <source>
        <dbReference type="SAM" id="MobiDB-lite"/>
    </source>
</evidence>
<gene>
    <name evidence="3" type="ORF">CSAL01_07456</name>
</gene>
<feature type="region of interest" description="Disordered" evidence="1">
    <location>
        <begin position="485"/>
        <end position="509"/>
    </location>
</feature>
<feature type="compositionally biased region" description="Basic and acidic residues" evidence="1">
    <location>
        <begin position="325"/>
        <end position="357"/>
    </location>
</feature>
<feature type="region of interest" description="Disordered" evidence="1">
    <location>
        <begin position="1"/>
        <end position="48"/>
    </location>
</feature>
<evidence type="ECO:0000313" key="4">
    <source>
        <dbReference type="Proteomes" id="UP000070121"/>
    </source>
</evidence>
<feature type="compositionally biased region" description="Basic residues" evidence="1">
    <location>
        <begin position="378"/>
        <end position="387"/>
    </location>
</feature>
<dbReference type="AlphaFoldDB" id="A0A135UAT2"/>
<reference evidence="3 4" key="1">
    <citation type="submission" date="2014-02" db="EMBL/GenBank/DDBJ databases">
        <title>The genome sequence of Colletotrichum salicis CBS 607.94.</title>
        <authorList>
            <person name="Baroncelli R."/>
            <person name="Thon M.R."/>
        </authorList>
    </citation>
    <scope>NUCLEOTIDE SEQUENCE [LARGE SCALE GENOMIC DNA]</scope>
    <source>
        <strain evidence="3 4">CBS 607.94</strain>
    </source>
</reference>
<dbReference type="OrthoDB" id="10670055at2759"/>
<accession>A0A135UAT2</accession>